<feature type="region of interest" description="Disordered" evidence="3">
    <location>
        <begin position="801"/>
        <end position="841"/>
    </location>
</feature>
<dbReference type="Proteomes" id="UP000801492">
    <property type="component" value="Unassembled WGS sequence"/>
</dbReference>
<keyword evidence="5" id="KW-1185">Reference proteome</keyword>
<name>A0A8K0DIP1_IGNLU</name>
<protein>
    <submittedName>
        <fullName evidence="4">Uncharacterized protein</fullName>
    </submittedName>
</protein>
<sequence>MSFVKNIFQKMSASDHKDEELEEDDVSGSDDTETEESTDTGIATSGSDLDSSARLEVADCSAISNFFGYWKNLINQEAKFQSQLNELSKQLSFRDAEANKLRFQMDELQRDVFAKSAGMDRLQAELQAALKESEYVRQRLQHVESDLQSSKQRNTDLSEDLTQKTERFNNFQSITNAKISELQSTIRGLRAKIESLEIQIEMLEKEKESLEKQKVDLIQQREEDKKALDAALEKAIQDKANVQKKWEEDFEKLRTVNIVKEQELLDDFEWKLREIEQNCKRRIQDKDRRIEEQLQDAYKDAEKKIKQAEKIMSEVENLKSYESEVRQLRGLTIEQQKSLDVITHQVEEMKATEQSLKNETKRLRNLVDMEKENLQHMQRVHNREMVDKERKLKEVLEEQKTAIAFYWEDRLLQECRRLTSELDQLHYEERHMAIQSIKSEKDQELNEIKQKYEKKIQDNLKEVSALKRSLKEKDGTYQKQLEVSQAKTDRDILELRRIMDKIDMSHHDKFEKLVQQHEEELERINLEHEKQLKDVEGNWQLQVSSMRTTVELVKEQMEKESQQKMQMLIDQHRSELDTQWENLIHQKNEAIRLVEEEYVTKYKTLEEQFYTQQKSHESREVELLKTIDTLKNEITSKDSTIEDLQNNVDTLEGGIQVLNQEMAFHGETVNKTKVDADHKIRGLQEAIKKLQEQQQKEREELQAKFNLIQKQSQTTIDHLQRKCQCLTKLFEEVRGRYERRESRQDDLNIISDLRQVIAEQEKDLACLNEEKRYFQMKLINIERFLEERGVSTEDIASQIRMHSNSPCDDDSSSSGNMPLPNQISIPPTIPECDDDFEDALA</sequence>
<dbReference type="EMBL" id="VTPC01000887">
    <property type="protein sequence ID" value="KAF2903967.1"/>
    <property type="molecule type" value="Genomic_DNA"/>
</dbReference>
<reference evidence="4" key="1">
    <citation type="submission" date="2019-08" db="EMBL/GenBank/DDBJ databases">
        <title>The genome of the North American firefly Photinus pyralis.</title>
        <authorList>
            <consortium name="Photinus pyralis genome working group"/>
            <person name="Fallon T.R."/>
            <person name="Sander Lower S.E."/>
            <person name="Weng J.-K."/>
        </authorList>
    </citation>
    <scope>NUCLEOTIDE SEQUENCE</scope>
    <source>
        <strain evidence="4">TRF0915ILg1</strain>
        <tissue evidence="4">Whole body</tissue>
    </source>
</reference>
<feature type="compositionally biased region" description="Polar residues" evidence="3">
    <location>
        <begin position="815"/>
        <end position="825"/>
    </location>
</feature>
<gene>
    <name evidence="4" type="ORF">ILUMI_02202</name>
</gene>
<evidence type="ECO:0000256" key="3">
    <source>
        <dbReference type="SAM" id="MobiDB-lite"/>
    </source>
</evidence>
<feature type="coiled-coil region" evidence="2">
    <location>
        <begin position="627"/>
        <end position="711"/>
    </location>
</feature>
<evidence type="ECO:0000313" key="4">
    <source>
        <dbReference type="EMBL" id="KAF2903967.1"/>
    </source>
</evidence>
<evidence type="ECO:0000256" key="1">
    <source>
        <dbReference type="ARBA" id="ARBA00023054"/>
    </source>
</evidence>
<feature type="compositionally biased region" description="Acidic residues" evidence="3">
    <location>
        <begin position="20"/>
        <end position="38"/>
    </location>
</feature>
<dbReference type="AlphaFoldDB" id="A0A8K0DIP1"/>
<feature type="coiled-coil region" evidence="2">
    <location>
        <begin position="507"/>
        <end position="538"/>
    </location>
</feature>
<feature type="coiled-coil region" evidence="2">
    <location>
        <begin position="119"/>
        <end position="473"/>
    </location>
</feature>
<feature type="region of interest" description="Disordered" evidence="3">
    <location>
        <begin position="12"/>
        <end position="48"/>
    </location>
</feature>
<accession>A0A8K0DIP1</accession>
<proteinExistence type="predicted"/>
<evidence type="ECO:0000256" key="2">
    <source>
        <dbReference type="SAM" id="Coils"/>
    </source>
</evidence>
<comment type="caution">
    <text evidence="4">The sequence shown here is derived from an EMBL/GenBank/DDBJ whole genome shotgun (WGS) entry which is preliminary data.</text>
</comment>
<dbReference type="PANTHER" id="PTHR18870">
    <property type="entry name" value="PROTEIN TAG-278-RELATED"/>
    <property type="match status" value="1"/>
</dbReference>
<evidence type="ECO:0000313" key="5">
    <source>
        <dbReference type="Proteomes" id="UP000801492"/>
    </source>
</evidence>
<dbReference type="PANTHER" id="PTHR18870:SF9">
    <property type="entry name" value="PROTEIN TAG-278-RELATED"/>
    <property type="match status" value="1"/>
</dbReference>
<feature type="compositionally biased region" description="Acidic residues" evidence="3">
    <location>
        <begin position="831"/>
        <end position="841"/>
    </location>
</feature>
<keyword evidence="1 2" id="KW-0175">Coiled coil</keyword>
<dbReference type="Gene3D" id="1.10.287.1490">
    <property type="match status" value="1"/>
</dbReference>
<organism evidence="4 5">
    <name type="scientific">Ignelater luminosus</name>
    <name type="common">Cucubano</name>
    <name type="synonym">Pyrophorus luminosus</name>
    <dbReference type="NCBI Taxonomy" id="2038154"/>
    <lineage>
        <taxon>Eukaryota</taxon>
        <taxon>Metazoa</taxon>
        <taxon>Ecdysozoa</taxon>
        <taxon>Arthropoda</taxon>
        <taxon>Hexapoda</taxon>
        <taxon>Insecta</taxon>
        <taxon>Pterygota</taxon>
        <taxon>Neoptera</taxon>
        <taxon>Endopterygota</taxon>
        <taxon>Coleoptera</taxon>
        <taxon>Polyphaga</taxon>
        <taxon>Elateriformia</taxon>
        <taxon>Elateroidea</taxon>
        <taxon>Elateridae</taxon>
        <taxon>Agrypninae</taxon>
        <taxon>Pyrophorini</taxon>
        <taxon>Ignelater</taxon>
    </lineage>
</organism>
<dbReference type="OrthoDB" id="75801at2759"/>